<name>A0ABM0MQ63_SACKO</name>
<dbReference type="Pfam" id="PF00229">
    <property type="entry name" value="TNF"/>
    <property type="match status" value="1"/>
</dbReference>
<evidence type="ECO:0000313" key="7">
    <source>
        <dbReference type="RefSeq" id="XP_006822154.1"/>
    </source>
</evidence>
<dbReference type="Gene3D" id="2.60.120.40">
    <property type="match status" value="1"/>
</dbReference>
<dbReference type="CDD" id="cd00184">
    <property type="entry name" value="TNF"/>
    <property type="match status" value="1"/>
</dbReference>
<accession>A0ABM0MQ63</accession>
<evidence type="ECO:0000256" key="2">
    <source>
        <dbReference type="ARBA" id="ARBA00008670"/>
    </source>
</evidence>
<dbReference type="InterPro" id="IPR006052">
    <property type="entry name" value="TNF_dom"/>
</dbReference>
<dbReference type="PROSITE" id="PS50049">
    <property type="entry name" value="THD_2"/>
    <property type="match status" value="1"/>
</dbReference>
<keyword evidence="4" id="KW-0472">Membrane</keyword>
<feature type="domain" description="THD" evidence="5">
    <location>
        <begin position="150"/>
        <end position="306"/>
    </location>
</feature>
<dbReference type="RefSeq" id="XP_006822154.1">
    <property type="nucleotide sequence ID" value="XM_006822091.1"/>
</dbReference>
<keyword evidence="6" id="KW-1185">Reference proteome</keyword>
<organism evidence="6 7">
    <name type="scientific">Saccoglossus kowalevskii</name>
    <name type="common">Acorn worm</name>
    <dbReference type="NCBI Taxonomy" id="10224"/>
    <lineage>
        <taxon>Eukaryota</taxon>
        <taxon>Metazoa</taxon>
        <taxon>Hemichordata</taxon>
        <taxon>Enteropneusta</taxon>
        <taxon>Harrimaniidae</taxon>
        <taxon>Saccoglossus</taxon>
    </lineage>
</organism>
<comment type="similarity">
    <text evidence="2">Belongs to the tumor necrosis factor family.</text>
</comment>
<evidence type="ECO:0000259" key="5">
    <source>
        <dbReference type="PROSITE" id="PS50049"/>
    </source>
</evidence>
<gene>
    <name evidence="7" type="primary">LOC102804677</name>
</gene>
<dbReference type="PANTHER" id="PTHR11471:SF27">
    <property type="entry name" value="TUMOR NECROSIS FACTOR LIGAND SUPERFAMILY MEMBER 10"/>
    <property type="match status" value="1"/>
</dbReference>
<reference evidence="7" key="1">
    <citation type="submission" date="2025-08" db="UniProtKB">
        <authorList>
            <consortium name="RefSeq"/>
        </authorList>
    </citation>
    <scope>IDENTIFICATION</scope>
    <source>
        <tissue evidence="7">Testes</tissue>
    </source>
</reference>
<comment type="subcellular location">
    <subcellularLocation>
        <location evidence="1">Membrane</location>
    </subcellularLocation>
</comment>
<sequence length="316" mass="35885">MVTWLTATFLIAHYQNQISSLELRIEHLEEPRNTIKLLAESQIPQRPTGDPDTETGCRCGPTATGTAVSGSDALSNQGILPCCGVSEETLQTVISKILSKKKNFYQQEHRRRSELSIEQIERLIEDIVAKNNTLNLRHAPRLRERTVLPRAIHVTGKTNGFSGITNAHRRNRNIKVGPWEAVYGRSLQKNVQCDQYNIIVPESGIYYVYSQAYFRDEELDSAPSSPDIMEYLHYTVLESTAYEADPINLMKSGKTQRKNSDYYYSSFHSGLFELRAGDRLYMKVYLPTRATIDCQQESTFMGMFLVSGLGIEELVM</sequence>
<protein>
    <submittedName>
        <fullName evidence="7">Tumor necrosis factor ligand superfamily member 10-like</fullName>
    </submittedName>
</protein>
<dbReference type="GeneID" id="102804677"/>
<evidence type="ECO:0000256" key="1">
    <source>
        <dbReference type="ARBA" id="ARBA00004370"/>
    </source>
</evidence>
<dbReference type="SMART" id="SM00207">
    <property type="entry name" value="TNF"/>
    <property type="match status" value="1"/>
</dbReference>
<keyword evidence="3" id="KW-0202">Cytokine</keyword>
<evidence type="ECO:0000256" key="3">
    <source>
        <dbReference type="ARBA" id="ARBA00022514"/>
    </source>
</evidence>
<proteinExistence type="inferred from homology"/>
<dbReference type="PANTHER" id="PTHR11471">
    <property type="entry name" value="TUMOR NECROSIS FACTOR FAMILY MEMBER"/>
    <property type="match status" value="1"/>
</dbReference>
<evidence type="ECO:0000313" key="6">
    <source>
        <dbReference type="Proteomes" id="UP000694865"/>
    </source>
</evidence>
<evidence type="ECO:0000256" key="4">
    <source>
        <dbReference type="ARBA" id="ARBA00023136"/>
    </source>
</evidence>
<dbReference type="InterPro" id="IPR008983">
    <property type="entry name" value="Tumour_necrosis_fac-like_dom"/>
</dbReference>
<dbReference type="Proteomes" id="UP000694865">
    <property type="component" value="Unplaced"/>
</dbReference>
<dbReference type="SUPFAM" id="SSF49842">
    <property type="entry name" value="TNF-like"/>
    <property type="match status" value="1"/>
</dbReference>